<organism evidence="1 2">
    <name type="scientific">Cannabis sativa</name>
    <name type="common">Hemp</name>
    <name type="synonym">Marijuana</name>
    <dbReference type="NCBI Taxonomy" id="3483"/>
    <lineage>
        <taxon>Eukaryota</taxon>
        <taxon>Viridiplantae</taxon>
        <taxon>Streptophyta</taxon>
        <taxon>Embryophyta</taxon>
        <taxon>Tracheophyta</taxon>
        <taxon>Spermatophyta</taxon>
        <taxon>Magnoliopsida</taxon>
        <taxon>eudicotyledons</taxon>
        <taxon>Gunneridae</taxon>
        <taxon>Pentapetalae</taxon>
        <taxon>rosids</taxon>
        <taxon>fabids</taxon>
        <taxon>Rosales</taxon>
        <taxon>Cannabaceae</taxon>
        <taxon>Cannabis</taxon>
    </lineage>
</organism>
<dbReference type="EMBL" id="JAATIP010000213">
    <property type="protein sequence ID" value="KAF4359719.1"/>
    <property type="molecule type" value="Genomic_DNA"/>
</dbReference>
<evidence type="ECO:0000313" key="2">
    <source>
        <dbReference type="Proteomes" id="UP000525078"/>
    </source>
</evidence>
<proteinExistence type="predicted"/>
<sequence>MHKLLKTPLNPNFSLFRRSSGWILRPIHQLRRVKLFPSHPSPLQPLLEEVVVVVVVVVVKSDIALSSFSCPPTFLSSASVCSLFQVIPVLDAPASPLSRLLDIFCILPHLLASVQDAP</sequence>
<protein>
    <submittedName>
        <fullName evidence="1">Uncharacterized protein</fullName>
    </submittedName>
</protein>
<dbReference type="Proteomes" id="UP000525078">
    <property type="component" value="Unassembled WGS sequence"/>
</dbReference>
<dbReference type="AlphaFoldDB" id="A0A7J6EPS7"/>
<name>A0A7J6EPS7_CANSA</name>
<comment type="caution">
    <text evidence="1">The sequence shown here is derived from an EMBL/GenBank/DDBJ whole genome shotgun (WGS) entry which is preliminary data.</text>
</comment>
<gene>
    <name evidence="1" type="ORF">F8388_008281</name>
</gene>
<evidence type="ECO:0000313" key="1">
    <source>
        <dbReference type="EMBL" id="KAF4359719.1"/>
    </source>
</evidence>
<accession>A0A7J6EPS7</accession>
<reference evidence="1 2" key="1">
    <citation type="journal article" date="2020" name="bioRxiv">
        <title>Sequence and annotation of 42 cannabis genomes reveals extensive copy number variation in cannabinoid synthesis and pathogen resistance genes.</title>
        <authorList>
            <person name="Mckernan K.J."/>
            <person name="Helbert Y."/>
            <person name="Kane L.T."/>
            <person name="Ebling H."/>
            <person name="Zhang L."/>
            <person name="Liu B."/>
            <person name="Eaton Z."/>
            <person name="Mclaughlin S."/>
            <person name="Kingan S."/>
            <person name="Baybayan P."/>
            <person name="Concepcion G."/>
            <person name="Jordan M."/>
            <person name="Riva A."/>
            <person name="Barbazuk W."/>
            <person name="Harkins T."/>
        </authorList>
    </citation>
    <scope>NUCLEOTIDE SEQUENCE [LARGE SCALE GENOMIC DNA]</scope>
    <source>
        <strain evidence="2">cv. Jamaican Lion 4</strain>
        <tissue evidence="1">Leaf</tissue>
    </source>
</reference>